<organism evidence="2 3">
    <name type="scientific">Paenibacillus albilobatus</name>
    <dbReference type="NCBI Taxonomy" id="2716884"/>
    <lineage>
        <taxon>Bacteria</taxon>
        <taxon>Bacillati</taxon>
        <taxon>Bacillota</taxon>
        <taxon>Bacilli</taxon>
        <taxon>Bacillales</taxon>
        <taxon>Paenibacillaceae</taxon>
        <taxon>Paenibacillus</taxon>
    </lineage>
</organism>
<name>A0A920CB40_9BACL</name>
<dbReference type="Gene3D" id="3.40.50.10420">
    <property type="entry name" value="NagB/RpiA/CoA transferase-like"/>
    <property type="match status" value="1"/>
</dbReference>
<protein>
    <submittedName>
        <fullName evidence="2">Lactate utilization protein C</fullName>
    </submittedName>
</protein>
<dbReference type="SUPFAM" id="SSF100950">
    <property type="entry name" value="NagB/RpiA/CoA transferase-like"/>
    <property type="match status" value="1"/>
</dbReference>
<evidence type="ECO:0000313" key="3">
    <source>
        <dbReference type="Proteomes" id="UP000679779"/>
    </source>
</evidence>
<dbReference type="Pfam" id="PF02589">
    <property type="entry name" value="LUD_dom"/>
    <property type="match status" value="1"/>
</dbReference>
<dbReference type="EMBL" id="BORQ01000001">
    <property type="protein sequence ID" value="GIO30087.1"/>
    <property type="molecule type" value="Genomic_DNA"/>
</dbReference>
<sequence>MTKSDPEFLAGLYRESLEAEKRFIGNIASRLGRSTVSPAPVHPFRGAPDFWTSYELGAEDKITRFMDNWKAAGGYPERIASMSELPQVIARIAREQQAKSTVRQNLPELGGLALESVMPELSHHAWNGLDPEGSGSICEHADVGIVLVDHAVAYTGTVVVTSSKDKGRSVSLLPNVLIAVIPAERMLTRLGEAMREIASVPGDRFPAGVHFISGPSRSSDIENDLTIGVHGPGVAYALIVG</sequence>
<accession>A0A920CB40</accession>
<dbReference type="InterPro" id="IPR024185">
    <property type="entry name" value="FTHF_cligase-like_sf"/>
</dbReference>
<evidence type="ECO:0000259" key="1">
    <source>
        <dbReference type="Pfam" id="PF02589"/>
    </source>
</evidence>
<dbReference type="RefSeq" id="WP_160039924.1">
    <property type="nucleotide sequence ID" value="NZ_BORQ01000001.1"/>
</dbReference>
<reference evidence="2" key="1">
    <citation type="submission" date="2021-03" db="EMBL/GenBank/DDBJ databases">
        <title>Antimicrobial resistance genes in bacteria isolated from Japanese honey, and their potential for conferring macrolide and lincosamide resistance in the American foulbrood pathogen Paenibacillus larvae.</title>
        <authorList>
            <person name="Okamoto M."/>
            <person name="Kumagai M."/>
            <person name="Kanamori H."/>
            <person name="Takamatsu D."/>
        </authorList>
    </citation>
    <scope>NUCLEOTIDE SEQUENCE</scope>
    <source>
        <strain evidence="2">J2TS6</strain>
    </source>
</reference>
<dbReference type="PANTHER" id="PTHR43682">
    <property type="entry name" value="LACTATE UTILIZATION PROTEIN C"/>
    <property type="match status" value="1"/>
</dbReference>
<proteinExistence type="predicted"/>
<comment type="caution">
    <text evidence="2">The sequence shown here is derived from an EMBL/GenBank/DDBJ whole genome shotgun (WGS) entry which is preliminary data.</text>
</comment>
<dbReference type="InterPro" id="IPR037171">
    <property type="entry name" value="NagB/RpiA_transferase-like"/>
</dbReference>
<dbReference type="PANTHER" id="PTHR43682:SF1">
    <property type="entry name" value="LACTATE UTILIZATION PROTEIN C"/>
    <property type="match status" value="1"/>
</dbReference>
<dbReference type="AlphaFoldDB" id="A0A920CB40"/>
<keyword evidence="3" id="KW-1185">Reference proteome</keyword>
<dbReference type="Proteomes" id="UP000679779">
    <property type="component" value="Unassembled WGS sequence"/>
</dbReference>
<dbReference type="InterPro" id="IPR003741">
    <property type="entry name" value="LUD_dom"/>
</dbReference>
<gene>
    <name evidence="2" type="ORF">J2TS6_12280</name>
</gene>
<feature type="domain" description="LUD" evidence="1">
    <location>
        <begin position="62"/>
        <end position="240"/>
    </location>
</feature>
<evidence type="ECO:0000313" key="2">
    <source>
        <dbReference type="EMBL" id="GIO30087.1"/>
    </source>
</evidence>